<gene>
    <name evidence="4" type="ORF">SAMN05216258_103383</name>
</gene>
<dbReference type="GO" id="GO:0005576">
    <property type="term" value="C:extracellular region"/>
    <property type="evidence" value="ECO:0007669"/>
    <property type="project" value="UniProtKB-SubCell"/>
</dbReference>
<evidence type="ECO:0000313" key="4">
    <source>
        <dbReference type="EMBL" id="SFH98422.1"/>
    </source>
</evidence>
<name>A0A1I3EHJ0_9RHOB</name>
<dbReference type="EMBL" id="FOQH01000003">
    <property type="protein sequence ID" value="SFH98422.1"/>
    <property type="molecule type" value="Genomic_DNA"/>
</dbReference>
<dbReference type="InterPro" id="IPR001343">
    <property type="entry name" value="Hemolysn_Ca-bd"/>
</dbReference>
<dbReference type="AlphaFoldDB" id="A0A1I3EHJ0"/>
<dbReference type="RefSeq" id="WP_092859156.1">
    <property type="nucleotide sequence ID" value="NZ_FOQH01000003.1"/>
</dbReference>
<evidence type="ECO:0000256" key="2">
    <source>
        <dbReference type="ARBA" id="ARBA00022525"/>
    </source>
</evidence>
<dbReference type="Gene3D" id="2.150.10.10">
    <property type="entry name" value="Serralysin-like metalloprotease, C-terminal"/>
    <property type="match status" value="2"/>
</dbReference>
<comment type="subcellular location">
    <subcellularLocation>
        <location evidence="1">Secreted</location>
    </subcellularLocation>
</comment>
<feature type="compositionally biased region" description="Basic and acidic residues" evidence="3">
    <location>
        <begin position="432"/>
        <end position="447"/>
    </location>
</feature>
<accession>A0A1I3EHJ0</accession>
<dbReference type="GO" id="GO:0005509">
    <property type="term" value="F:calcium ion binding"/>
    <property type="evidence" value="ECO:0007669"/>
    <property type="project" value="InterPro"/>
</dbReference>
<keyword evidence="2" id="KW-0964">Secreted</keyword>
<evidence type="ECO:0000313" key="5">
    <source>
        <dbReference type="Proteomes" id="UP000199377"/>
    </source>
</evidence>
<organism evidence="4 5">
    <name type="scientific">Albimonas pacifica</name>
    <dbReference type="NCBI Taxonomy" id="1114924"/>
    <lineage>
        <taxon>Bacteria</taxon>
        <taxon>Pseudomonadati</taxon>
        <taxon>Pseudomonadota</taxon>
        <taxon>Alphaproteobacteria</taxon>
        <taxon>Rhodobacterales</taxon>
        <taxon>Paracoccaceae</taxon>
        <taxon>Albimonas</taxon>
    </lineage>
</organism>
<dbReference type="PANTHER" id="PTHR38340">
    <property type="entry name" value="S-LAYER PROTEIN"/>
    <property type="match status" value="1"/>
</dbReference>
<feature type="region of interest" description="Disordered" evidence="3">
    <location>
        <begin position="415"/>
        <end position="452"/>
    </location>
</feature>
<keyword evidence="5" id="KW-1185">Reference proteome</keyword>
<dbReference type="SUPFAM" id="SSF51120">
    <property type="entry name" value="beta-Roll"/>
    <property type="match status" value="2"/>
</dbReference>
<dbReference type="OrthoDB" id="7763943at2"/>
<evidence type="ECO:0000256" key="3">
    <source>
        <dbReference type="SAM" id="MobiDB-lite"/>
    </source>
</evidence>
<evidence type="ECO:0000256" key="1">
    <source>
        <dbReference type="ARBA" id="ARBA00004613"/>
    </source>
</evidence>
<dbReference type="STRING" id="1114924.SAMN05216258_103383"/>
<reference evidence="4 5" key="1">
    <citation type="submission" date="2016-10" db="EMBL/GenBank/DDBJ databases">
        <authorList>
            <person name="de Groot N.N."/>
        </authorList>
    </citation>
    <scope>NUCLEOTIDE SEQUENCE [LARGE SCALE GENOMIC DNA]</scope>
    <source>
        <strain evidence="4 5">CGMCC 1.11030</strain>
    </source>
</reference>
<dbReference type="Pfam" id="PF00353">
    <property type="entry name" value="HemolysinCabind"/>
    <property type="match status" value="4"/>
</dbReference>
<dbReference type="InterPro" id="IPR018511">
    <property type="entry name" value="Hemolysin-typ_Ca-bd_CS"/>
</dbReference>
<protein>
    <submittedName>
        <fullName evidence="4">Type I secretion C-terminal target domain (VC_A0849 subclass)</fullName>
    </submittedName>
</protein>
<proteinExistence type="predicted"/>
<sequence length="638" mass="65240">MTSFSLLLGGLRNNAQILDIVGLSDGGVAVLFVNLSLEGEDDAEIDRLCLSFFRPDASGALAAAGAPTVIETENPSDISLLAAIAPTDDGGLLYLGRRLRGVETPESRFTARLFNDEGLQVASRSEKLEGRLSPSAFLDRSAPDEGAAPTAVMAGTGELFGFNLRTGRMLALDQAVPTDAAVLALDDGTLVRTPSLFDPANFASGFTVESVAGTGSDVDFDFLNVASPFTPTFASAGNTVAALTTSDGLRLAVARPDAGAAEVAELEFLPTADLLPRSGAVEIAGVGYAVVLGSSFSGQAQVQIVDFDGDVIASATVDGAVRSDASALRVVPLAQAPGEGLRLLIASLAAENAGDGTRDVSSATTVDLRPAIDVTGTDLDDFLTGYDKSDEIRGEGGKDRIFGHGGDDLLFGGGGDDRMEGGAGGDLMAGDGGKDRLEGGADGDHLDGGANRDVLLGEGGGDSLFGLSGNDRLVGGAGKDQLLGGAGDDQLEGGSERDRLQGDSGDDVLEGGGARDVLIGGAGSDQLRGDKGGDRFVFLAVEDSAARDALDLILDFSRRQGDRIDLSAIDAKAASDRDDAFRFIGEADFSERAGQLRIRTLRDGDVVVQADVDGDGRADLVFGVSADGGALKAGDFLL</sequence>
<dbReference type="PROSITE" id="PS00330">
    <property type="entry name" value="HEMOLYSIN_CALCIUM"/>
    <property type="match status" value="3"/>
</dbReference>
<feature type="compositionally biased region" description="Gly residues" evidence="3">
    <location>
        <begin position="421"/>
        <end position="431"/>
    </location>
</feature>
<dbReference type="PRINTS" id="PR00313">
    <property type="entry name" value="CABNDNGRPT"/>
</dbReference>
<dbReference type="Proteomes" id="UP000199377">
    <property type="component" value="Unassembled WGS sequence"/>
</dbReference>
<dbReference type="InterPro" id="IPR050557">
    <property type="entry name" value="RTX_toxin/Mannuronan_C5-epim"/>
</dbReference>
<dbReference type="InterPro" id="IPR011049">
    <property type="entry name" value="Serralysin-like_metalloprot_C"/>
</dbReference>
<dbReference type="PANTHER" id="PTHR38340:SF1">
    <property type="entry name" value="S-LAYER PROTEIN"/>
    <property type="match status" value="1"/>
</dbReference>
<feature type="region of interest" description="Disordered" evidence="3">
    <location>
        <begin position="478"/>
        <end position="509"/>
    </location>
</feature>